<gene>
    <name evidence="1" type="ORF">EYF80_026634</name>
</gene>
<dbReference type="EMBL" id="SRLO01000279">
    <property type="protein sequence ID" value="TNN63170.1"/>
    <property type="molecule type" value="Genomic_DNA"/>
</dbReference>
<dbReference type="Proteomes" id="UP000314294">
    <property type="component" value="Unassembled WGS sequence"/>
</dbReference>
<evidence type="ECO:0000313" key="2">
    <source>
        <dbReference type="Proteomes" id="UP000314294"/>
    </source>
</evidence>
<dbReference type="AlphaFoldDB" id="A0A4Z2HCD1"/>
<comment type="caution">
    <text evidence="1">The sequence shown here is derived from an EMBL/GenBank/DDBJ whole genome shotgun (WGS) entry which is preliminary data.</text>
</comment>
<organism evidence="1 2">
    <name type="scientific">Liparis tanakae</name>
    <name type="common">Tanaka's snailfish</name>
    <dbReference type="NCBI Taxonomy" id="230148"/>
    <lineage>
        <taxon>Eukaryota</taxon>
        <taxon>Metazoa</taxon>
        <taxon>Chordata</taxon>
        <taxon>Craniata</taxon>
        <taxon>Vertebrata</taxon>
        <taxon>Euteleostomi</taxon>
        <taxon>Actinopterygii</taxon>
        <taxon>Neopterygii</taxon>
        <taxon>Teleostei</taxon>
        <taxon>Neoteleostei</taxon>
        <taxon>Acanthomorphata</taxon>
        <taxon>Eupercaria</taxon>
        <taxon>Perciformes</taxon>
        <taxon>Cottioidei</taxon>
        <taxon>Cottales</taxon>
        <taxon>Liparidae</taxon>
        <taxon>Liparis</taxon>
    </lineage>
</organism>
<proteinExistence type="predicted"/>
<sequence>MVALVQYEIFALKYINYFFVSPVLCRLLLFFGERGASHLTGDQIHGLISVSKRHEDVQEVELRHRPEPRCSAVGWAVQPNSGGLLHRGRFSHLGIKKYAATRKTIFWITVSNMLNICVKEEVVCSGLQTGPKLRAGARLFEQWLMTID</sequence>
<protein>
    <submittedName>
        <fullName evidence="1">Uncharacterized protein</fullName>
    </submittedName>
</protein>
<keyword evidence="2" id="KW-1185">Reference proteome</keyword>
<evidence type="ECO:0000313" key="1">
    <source>
        <dbReference type="EMBL" id="TNN63170.1"/>
    </source>
</evidence>
<reference evidence="1 2" key="1">
    <citation type="submission" date="2019-03" db="EMBL/GenBank/DDBJ databases">
        <title>First draft genome of Liparis tanakae, snailfish: a comprehensive survey of snailfish specific genes.</title>
        <authorList>
            <person name="Kim W."/>
            <person name="Song I."/>
            <person name="Jeong J.-H."/>
            <person name="Kim D."/>
            <person name="Kim S."/>
            <person name="Ryu S."/>
            <person name="Song J.Y."/>
            <person name="Lee S.K."/>
        </authorList>
    </citation>
    <scope>NUCLEOTIDE SEQUENCE [LARGE SCALE GENOMIC DNA]</scope>
    <source>
        <tissue evidence="1">Muscle</tissue>
    </source>
</reference>
<name>A0A4Z2HCD1_9TELE</name>
<accession>A0A4Z2HCD1</accession>